<sequence>MQLKRWESPRREGRNDKGRGGSARKRQLKKQRQMVRQRLKEANSPENTQNKGKGKTKTSSPFFMLSPENNLVVIQSALVLSQYGSDKHFKLIIGFGEKVTGLGLKIFLPLFPFPFPL</sequence>
<keyword evidence="3" id="KW-1185">Reference proteome</keyword>
<feature type="region of interest" description="Disordered" evidence="1">
    <location>
        <begin position="1"/>
        <end position="61"/>
    </location>
</feature>
<proteinExistence type="predicted"/>
<feature type="compositionally biased region" description="Basic residues" evidence="1">
    <location>
        <begin position="22"/>
        <end position="37"/>
    </location>
</feature>
<protein>
    <submittedName>
        <fullName evidence="2">Uncharacterized protein</fullName>
    </submittedName>
</protein>
<gene>
    <name evidence="2" type="ORF">I8748_12695</name>
</gene>
<organism evidence="2 3">
    <name type="scientific">Amazonocrinis nigriterrae CENA67</name>
    <dbReference type="NCBI Taxonomy" id="2794033"/>
    <lineage>
        <taxon>Bacteria</taxon>
        <taxon>Bacillati</taxon>
        <taxon>Cyanobacteriota</taxon>
        <taxon>Cyanophyceae</taxon>
        <taxon>Nostocales</taxon>
        <taxon>Nostocaceae</taxon>
        <taxon>Amazonocrinis</taxon>
        <taxon>Amazonocrinis nigriterrae</taxon>
    </lineage>
</organism>
<dbReference type="RefSeq" id="WP_198124931.1">
    <property type="nucleotide sequence ID" value="NZ_JAECZC010000018.1"/>
</dbReference>
<evidence type="ECO:0000256" key="1">
    <source>
        <dbReference type="SAM" id="MobiDB-lite"/>
    </source>
</evidence>
<dbReference type="AlphaFoldDB" id="A0A8J7HTH7"/>
<reference evidence="2 3" key="1">
    <citation type="journal article" date="2021" name="Int. J. Syst. Evol. Microbiol.">
        <title>Amazonocrinis nigriterrae gen. nov., sp. nov., Atlanticothrix silvestris gen. nov., sp. nov. and Dendronalium phyllosphericum gen. nov., sp. nov., nostocacean cyanobacteria from Brazilian environments.</title>
        <authorList>
            <person name="Alvarenga D.O."/>
            <person name="Andreote A.P.D."/>
            <person name="Branco L.H.Z."/>
            <person name="Delbaje E."/>
            <person name="Cruz R.B."/>
            <person name="Varani A.M."/>
            <person name="Fiore M.F."/>
        </authorList>
    </citation>
    <scope>NUCLEOTIDE SEQUENCE [LARGE SCALE GENOMIC DNA]</scope>
    <source>
        <strain evidence="2 3">CENA67</strain>
    </source>
</reference>
<accession>A0A8J7HTH7</accession>
<evidence type="ECO:0000313" key="3">
    <source>
        <dbReference type="Proteomes" id="UP000632766"/>
    </source>
</evidence>
<dbReference type="EMBL" id="JAECZC010000018">
    <property type="protein sequence ID" value="MBH8563030.1"/>
    <property type="molecule type" value="Genomic_DNA"/>
</dbReference>
<feature type="compositionally biased region" description="Basic and acidic residues" evidence="1">
    <location>
        <begin position="1"/>
        <end position="19"/>
    </location>
</feature>
<comment type="caution">
    <text evidence="2">The sequence shown here is derived from an EMBL/GenBank/DDBJ whole genome shotgun (WGS) entry which is preliminary data.</text>
</comment>
<evidence type="ECO:0000313" key="2">
    <source>
        <dbReference type="EMBL" id="MBH8563030.1"/>
    </source>
</evidence>
<name>A0A8J7HTH7_9NOST</name>
<dbReference type="Proteomes" id="UP000632766">
    <property type="component" value="Unassembled WGS sequence"/>
</dbReference>